<dbReference type="Proteomes" id="UP000323824">
    <property type="component" value="Chromosome"/>
</dbReference>
<name>A0A5C1QAI6_9SPIO</name>
<dbReference type="AlphaFoldDB" id="A0A5C1QAI6"/>
<keyword evidence="1" id="KW-0812">Transmembrane</keyword>
<keyword evidence="1" id="KW-1133">Transmembrane helix</keyword>
<keyword evidence="3" id="KW-1185">Reference proteome</keyword>
<proteinExistence type="predicted"/>
<dbReference type="KEGG" id="sper:EW093_04230"/>
<accession>A0A5C1QAI6</accession>
<sequence>MSNIIHTYKSLRKTVGYIGLFLPFTLMIGGFCKSVQLQASISDYYYTNMGDVFVGALCCVGLFLFFYAGYDKTDDILGNIAGIFAFGVAFFPTSQNDKVEIIGTIHIICATLLFIILAVFSLVLFTKGDKSNSQKVRRNILYRICGIMMVLSIISLFIYFLVPKNSPGHFVFFAESTALVFFGISWLTKGGDLFFPDKTKRVRPYKRLKYLKR</sequence>
<feature type="transmembrane region" description="Helical" evidence="1">
    <location>
        <begin position="105"/>
        <end position="128"/>
    </location>
</feature>
<feature type="transmembrane region" description="Helical" evidence="1">
    <location>
        <begin position="14"/>
        <end position="32"/>
    </location>
</feature>
<dbReference type="RefSeq" id="WP_149567196.1">
    <property type="nucleotide sequence ID" value="NZ_CP035807.1"/>
</dbReference>
<feature type="transmembrane region" description="Helical" evidence="1">
    <location>
        <begin position="76"/>
        <end position="93"/>
    </location>
</feature>
<keyword evidence="1" id="KW-0472">Membrane</keyword>
<protein>
    <submittedName>
        <fullName evidence="2">DUF998 domain-containing protein</fullName>
    </submittedName>
</protein>
<dbReference type="EMBL" id="CP035807">
    <property type="protein sequence ID" value="QEN03939.1"/>
    <property type="molecule type" value="Genomic_DNA"/>
</dbReference>
<reference evidence="2 3" key="2">
    <citation type="submission" date="2019-09" db="EMBL/GenBank/DDBJ databases">
        <title>Complete Genome Sequence and Methylome Analysis of free living Spirochaetas.</title>
        <authorList>
            <person name="Leshcheva N."/>
            <person name="Mikheeva N."/>
        </authorList>
    </citation>
    <scope>NUCLEOTIDE SEQUENCE [LARGE SCALE GENOMIC DNA]</scope>
    <source>
        <strain evidence="2 3">P</strain>
    </source>
</reference>
<feature type="transmembrane region" description="Helical" evidence="1">
    <location>
        <begin position="52"/>
        <end position="69"/>
    </location>
</feature>
<gene>
    <name evidence="2" type="ORF">EW093_04230</name>
</gene>
<evidence type="ECO:0000313" key="2">
    <source>
        <dbReference type="EMBL" id="QEN03939.1"/>
    </source>
</evidence>
<reference evidence="2 3" key="1">
    <citation type="submission" date="2019-02" db="EMBL/GenBank/DDBJ databases">
        <authorList>
            <person name="Fomenkov A."/>
            <person name="Dubinina G."/>
            <person name="Grabovich M."/>
            <person name="Vincze T."/>
            <person name="Roberts R.J."/>
        </authorList>
    </citation>
    <scope>NUCLEOTIDE SEQUENCE [LARGE SCALE GENOMIC DNA]</scope>
    <source>
        <strain evidence="2 3">P</strain>
    </source>
</reference>
<dbReference type="OrthoDB" id="9803163at2"/>
<organism evidence="2 3">
    <name type="scientific">Thiospirochaeta perfilievii</name>
    <dbReference type="NCBI Taxonomy" id="252967"/>
    <lineage>
        <taxon>Bacteria</taxon>
        <taxon>Pseudomonadati</taxon>
        <taxon>Spirochaetota</taxon>
        <taxon>Spirochaetia</taxon>
        <taxon>Spirochaetales</taxon>
        <taxon>Spirochaetaceae</taxon>
        <taxon>Thiospirochaeta</taxon>
    </lineage>
</organism>
<feature type="transmembrane region" description="Helical" evidence="1">
    <location>
        <begin position="168"/>
        <end position="188"/>
    </location>
</feature>
<evidence type="ECO:0000256" key="1">
    <source>
        <dbReference type="SAM" id="Phobius"/>
    </source>
</evidence>
<feature type="transmembrane region" description="Helical" evidence="1">
    <location>
        <begin position="140"/>
        <end position="162"/>
    </location>
</feature>
<evidence type="ECO:0000313" key="3">
    <source>
        <dbReference type="Proteomes" id="UP000323824"/>
    </source>
</evidence>